<reference evidence="8 9" key="1">
    <citation type="submission" date="2019-03" db="EMBL/GenBank/DDBJ databases">
        <title>Genomic Encyclopedia of Type Strains, Phase IV (KMG-IV): sequencing the most valuable type-strain genomes for metagenomic binning, comparative biology and taxonomic classification.</title>
        <authorList>
            <person name="Goeker M."/>
        </authorList>
    </citation>
    <scope>NUCLEOTIDE SEQUENCE [LARGE SCALE GENOMIC DNA]</scope>
    <source>
        <strain evidence="8 9">DSM 26377</strain>
    </source>
</reference>
<keyword evidence="6" id="KW-0472">Membrane</keyword>
<keyword evidence="9" id="KW-1185">Reference proteome</keyword>
<dbReference type="Pfam" id="PF02321">
    <property type="entry name" value="OEP"/>
    <property type="match status" value="2"/>
</dbReference>
<dbReference type="GO" id="GO:0015562">
    <property type="term" value="F:efflux transmembrane transporter activity"/>
    <property type="evidence" value="ECO:0007669"/>
    <property type="project" value="InterPro"/>
</dbReference>
<keyword evidence="7" id="KW-0998">Cell outer membrane</keyword>
<dbReference type="OrthoDB" id="5296315at2"/>
<evidence type="ECO:0000256" key="3">
    <source>
        <dbReference type="ARBA" id="ARBA00022448"/>
    </source>
</evidence>
<dbReference type="InterPro" id="IPR003423">
    <property type="entry name" value="OMP_efflux"/>
</dbReference>
<accession>A0A4R7PAW1</accession>
<dbReference type="Gene3D" id="1.20.1600.10">
    <property type="entry name" value="Outer membrane efflux proteins (OEP)"/>
    <property type="match status" value="1"/>
</dbReference>
<evidence type="ECO:0000313" key="9">
    <source>
        <dbReference type="Proteomes" id="UP000295341"/>
    </source>
</evidence>
<evidence type="ECO:0000256" key="2">
    <source>
        <dbReference type="ARBA" id="ARBA00007613"/>
    </source>
</evidence>
<dbReference type="PANTHER" id="PTHR30026">
    <property type="entry name" value="OUTER MEMBRANE PROTEIN TOLC"/>
    <property type="match status" value="1"/>
</dbReference>
<evidence type="ECO:0000256" key="1">
    <source>
        <dbReference type="ARBA" id="ARBA00004442"/>
    </source>
</evidence>
<evidence type="ECO:0000256" key="6">
    <source>
        <dbReference type="ARBA" id="ARBA00023136"/>
    </source>
</evidence>
<evidence type="ECO:0000256" key="4">
    <source>
        <dbReference type="ARBA" id="ARBA00022452"/>
    </source>
</evidence>
<protein>
    <submittedName>
        <fullName evidence="8">Outer membrane protein TolC</fullName>
    </submittedName>
</protein>
<dbReference type="Proteomes" id="UP000295341">
    <property type="component" value="Unassembled WGS sequence"/>
</dbReference>
<organism evidence="8 9">
    <name type="scientific">Panacagrimonas perspica</name>
    <dbReference type="NCBI Taxonomy" id="381431"/>
    <lineage>
        <taxon>Bacteria</taxon>
        <taxon>Pseudomonadati</taxon>
        <taxon>Pseudomonadota</taxon>
        <taxon>Gammaproteobacteria</taxon>
        <taxon>Nevskiales</taxon>
        <taxon>Nevskiaceae</taxon>
        <taxon>Panacagrimonas</taxon>
    </lineage>
</organism>
<keyword evidence="4" id="KW-1134">Transmembrane beta strand</keyword>
<name>A0A4R7PAW1_9GAMM</name>
<dbReference type="EMBL" id="SOBT01000008">
    <property type="protein sequence ID" value="TDU31194.1"/>
    <property type="molecule type" value="Genomic_DNA"/>
</dbReference>
<dbReference type="GO" id="GO:0009279">
    <property type="term" value="C:cell outer membrane"/>
    <property type="evidence" value="ECO:0007669"/>
    <property type="project" value="UniProtKB-SubCell"/>
</dbReference>
<gene>
    <name evidence="8" type="ORF">DFR24_0555</name>
</gene>
<evidence type="ECO:0000256" key="5">
    <source>
        <dbReference type="ARBA" id="ARBA00022692"/>
    </source>
</evidence>
<keyword evidence="5" id="KW-0812">Transmembrane</keyword>
<evidence type="ECO:0000313" key="8">
    <source>
        <dbReference type="EMBL" id="TDU31194.1"/>
    </source>
</evidence>
<dbReference type="PANTHER" id="PTHR30026:SF20">
    <property type="entry name" value="OUTER MEMBRANE PROTEIN TOLC"/>
    <property type="match status" value="1"/>
</dbReference>
<sequence length="406" mass="44296">MYPVAQETELSNLLGEPESGVSPQVLTASQALQQVWAANPQILEAQLAIQAAGYDVTGSWGGFLPSVAVTNLSGDGAVSSVQASLPLWSGGVTLAQIRASEAREVIAHANLDKVRLDLGLRTIAAFHGMAQAQEQADQCVAYINALDALRATILRRKEQGVARESEVRTAESRVQQAQVEQESVQLQLIRSRNELQELLQISPQRVESSDPAAALKSILPIDETKAVEHNPDVLIAAARIAERTEMAKQARAQLSPEIAVQYRHYYDGRAFDETADTPQLVVQYQVGSTFTNWQKKKAEEARAEAAKSGLETAKRNAAARLVDARQRTVSASRQVLLQQQAADSTQALVESFLRQYQAGNRSWIEVLNGQREAHESALGLISARRSLAQSQHQLILQSLAWNALGR</sequence>
<proteinExistence type="inferred from homology"/>
<dbReference type="GO" id="GO:0015288">
    <property type="term" value="F:porin activity"/>
    <property type="evidence" value="ECO:0007669"/>
    <property type="project" value="TreeGrafter"/>
</dbReference>
<dbReference type="AlphaFoldDB" id="A0A4R7PAW1"/>
<dbReference type="GO" id="GO:1990281">
    <property type="term" value="C:efflux pump complex"/>
    <property type="evidence" value="ECO:0007669"/>
    <property type="project" value="TreeGrafter"/>
</dbReference>
<dbReference type="RefSeq" id="WP_133879804.1">
    <property type="nucleotide sequence ID" value="NZ_MWIN01000014.1"/>
</dbReference>
<dbReference type="InterPro" id="IPR051906">
    <property type="entry name" value="TolC-like"/>
</dbReference>
<evidence type="ECO:0000256" key="7">
    <source>
        <dbReference type="ARBA" id="ARBA00023237"/>
    </source>
</evidence>
<comment type="subcellular location">
    <subcellularLocation>
        <location evidence="1">Cell outer membrane</location>
    </subcellularLocation>
</comment>
<comment type="caution">
    <text evidence="8">The sequence shown here is derived from an EMBL/GenBank/DDBJ whole genome shotgun (WGS) entry which is preliminary data.</text>
</comment>
<dbReference type="SUPFAM" id="SSF56954">
    <property type="entry name" value="Outer membrane efflux proteins (OEP)"/>
    <property type="match status" value="1"/>
</dbReference>
<comment type="similarity">
    <text evidence="2">Belongs to the outer membrane factor (OMF) (TC 1.B.17) family.</text>
</comment>
<keyword evidence="3" id="KW-0813">Transport</keyword>